<dbReference type="CDD" id="cd02440">
    <property type="entry name" value="AdoMet_MTases"/>
    <property type="match status" value="1"/>
</dbReference>
<dbReference type="OrthoDB" id="525353at2"/>
<evidence type="ECO:0000313" key="6">
    <source>
        <dbReference type="Proteomes" id="UP000295718"/>
    </source>
</evidence>
<sequence length="754" mass="86381">MNAFSNTEQIGKIVLDYKYYPGEDLYCDGAVEDELLDIVKNYSPIEYRRIIEERAKWPVLYHLSPLRENIVDWVPMDKDAKVLEVGAGCGAITGSLAKKAGSVTCIDLSKKRSMINAYRHQDCDNVTIHVGNFKDIEPELPNDFDFIYFIGVFEYGQSYTGTARPYEDLLKMMLRHLKKGGRIIIAIENRLGLKYFAGCREDHLGTYFSGIEDYAQGGGVRTFTREGLEHIFYTCGVENYSFYYPYPDYKFMTALYSDKRLPLPGELSENNRNFDRDRMLLFDEKQAFDGIIKDGIFSVFSNSYVAVIGDDFDIKYAKYSNDRSPEYEIRTEICIDTDGKKIVKKHALSNEAVDHIRSMETAYNDLMQRFEGGKLEVNKCSLCEDGKSAQFEYVEGITLEEILDGCLERNQIDKFHALFNEYLERISYHEEMPVADYDLIFSNILITPEEAADEVTDKAAEEVFGEPVGNDVEDTFKETSVEVANGVSGETVEETFVETVSEDSYSDEPSLKAIKNGVWTIIDYEWTFGKPVSSKETAFRAVYCYVLENEKRNKLNLDAVIDTLGITEREAEEFREQEMGFQEFVTGKHKSMAQMRDAIGYKIMEPLKWVHKFDDSSKKERIQIYEDRGKGYCEEDSYFVRDAYEGENLIRLKLEADGDVNMLRIDPAMDYCVVRVKELTFNGEAVELGKKNIITNGKSLKDGSYVFATEDPNINIRLSNLDRMGKNEIVAEMEIVRVPEEIAKDMAGAVKKIW</sequence>
<keyword evidence="2 5" id="KW-0808">Transferase</keyword>
<dbReference type="GO" id="GO:0008757">
    <property type="term" value="F:S-adenosylmethionine-dependent methyltransferase activity"/>
    <property type="evidence" value="ECO:0007669"/>
    <property type="project" value="InterPro"/>
</dbReference>
<evidence type="ECO:0000313" key="5">
    <source>
        <dbReference type="EMBL" id="TCL59296.1"/>
    </source>
</evidence>
<keyword evidence="6" id="KW-1185">Reference proteome</keyword>
<dbReference type="RefSeq" id="WP_132038501.1">
    <property type="nucleotide sequence ID" value="NZ_SLUO01000004.1"/>
</dbReference>
<dbReference type="EMBL" id="SLUO01000004">
    <property type="protein sequence ID" value="TCL59296.1"/>
    <property type="molecule type" value="Genomic_DNA"/>
</dbReference>
<reference evidence="5 6" key="1">
    <citation type="submission" date="2019-03" db="EMBL/GenBank/DDBJ databases">
        <title>Genomic Encyclopedia of Type Strains, Phase IV (KMG-IV): sequencing the most valuable type-strain genomes for metagenomic binning, comparative biology and taxonomic classification.</title>
        <authorList>
            <person name="Goeker M."/>
        </authorList>
    </citation>
    <scope>NUCLEOTIDE SEQUENCE [LARGE SCALE GENOMIC DNA]</scope>
    <source>
        <strain evidence="5 6">DSM 100556</strain>
    </source>
</reference>
<comment type="caution">
    <text evidence="5">The sequence shown here is derived from an EMBL/GenBank/DDBJ whole genome shotgun (WGS) entry which is preliminary data.</text>
</comment>
<organism evidence="5 6">
    <name type="scientific">Kineothrix alysoides</name>
    <dbReference type="NCBI Taxonomy" id="1469948"/>
    <lineage>
        <taxon>Bacteria</taxon>
        <taxon>Bacillati</taxon>
        <taxon>Bacillota</taxon>
        <taxon>Clostridia</taxon>
        <taxon>Lachnospirales</taxon>
        <taxon>Lachnospiraceae</taxon>
        <taxon>Kineothrix</taxon>
    </lineage>
</organism>
<evidence type="ECO:0000256" key="3">
    <source>
        <dbReference type="ARBA" id="ARBA00022691"/>
    </source>
</evidence>
<accession>A0A4R1R1S4</accession>
<proteinExistence type="predicted"/>
<gene>
    <name evidence="5" type="ORF">EDD76_10432</name>
</gene>
<keyword evidence="3" id="KW-0949">S-adenosyl-L-methionine</keyword>
<dbReference type="InterPro" id="IPR029063">
    <property type="entry name" value="SAM-dependent_MTases_sf"/>
</dbReference>
<dbReference type="SUPFAM" id="SSF53335">
    <property type="entry name" value="S-adenosyl-L-methionine-dependent methyltransferases"/>
    <property type="match status" value="1"/>
</dbReference>
<name>A0A4R1R1S4_9FIRM</name>
<keyword evidence="1 5" id="KW-0489">Methyltransferase</keyword>
<evidence type="ECO:0000259" key="4">
    <source>
        <dbReference type="Pfam" id="PF08241"/>
    </source>
</evidence>
<dbReference type="PANTHER" id="PTHR43464:SF19">
    <property type="entry name" value="UBIQUINONE BIOSYNTHESIS O-METHYLTRANSFERASE, MITOCHONDRIAL"/>
    <property type="match status" value="1"/>
</dbReference>
<dbReference type="Pfam" id="PF08241">
    <property type="entry name" value="Methyltransf_11"/>
    <property type="match status" value="1"/>
</dbReference>
<dbReference type="GO" id="GO:0032259">
    <property type="term" value="P:methylation"/>
    <property type="evidence" value="ECO:0007669"/>
    <property type="project" value="UniProtKB-KW"/>
</dbReference>
<dbReference type="InterPro" id="IPR013216">
    <property type="entry name" value="Methyltransf_11"/>
</dbReference>
<dbReference type="PANTHER" id="PTHR43464">
    <property type="entry name" value="METHYLTRANSFERASE"/>
    <property type="match status" value="1"/>
</dbReference>
<dbReference type="Gene3D" id="3.40.50.150">
    <property type="entry name" value="Vaccinia Virus protein VP39"/>
    <property type="match status" value="1"/>
</dbReference>
<protein>
    <submittedName>
        <fullName evidence="5">Methyltransferase family protein</fullName>
    </submittedName>
</protein>
<dbReference type="STRING" id="1469948.GCA_000732725_00007"/>
<evidence type="ECO:0000256" key="1">
    <source>
        <dbReference type="ARBA" id="ARBA00022603"/>
    </source>
</evidence>
<evidence type="ECO:0000256" key="2">
    <source>
        <dbReference type="ARBA" id="ARBA00022679"/>
    </source>
</evidence>
<feature type="domain" description="Methyltransferase type 11" evidence="4">
    <location>
        <begin position="83"/>
        <end position="185"/>
    </location>
</feature>
<dbReference type="Proteomes" id="UP000295718">
    <property type="component" value="Unassembled WGS sequence"/>
</dbReference>
<dbReference type="AlphaFoldDB" id="A0A4R1R1S4"/>